<keyword evidence="5" id="KW-0479">Metal-binding</keyword>
<evidence type="ECO:0000256" key="5">
    <source>
        <dbReference type="ARBA" id="ARBA00022723"/>
    </source>
</evidence>
<dbReference type="SFLD" id="SFLDG01082">
    <property type="entry name" value="B12-binding_domain_containing"/>
    <property type="match status" value="1"/>
</dbReference>
<dbReference type="InterPro" id="IPR007197">
    <property type="entry name" value="rSAM"/>
</dbReference>
<evidence type="ECO:0000313" key="9">
    <source>
        <dbReference type="EMBL" id="SBW23034.1"/>
    </source>
</evidence>
<dbReference type="GO" id="GO:0046872">
    <property type="term" value="F:metal ion binding"/>
    <property type="evidence" value="ECO:0007669"/>
    <property type="project" value="UniProtKB-KW"/>
</dbReference>
<comment type="cofactor">
    <cofactor evidence="1">
        <name>[4Fe-4S] cluster</name>
        <dbReference type="ChEBI" id="CHEBI:49883"/>
    </cofactor>
</comment>
<feature type="domain" description="Radical SAM core" evidence="8">
    <location>
        <begin position="208"/>
        <end position="456"/>
    </location>
</feature>
<dbReference type="Gene3D" id="3.40.50.280">
    <property type="entry name" value="Cobalamin-binding domain"/>
    <property type="match status" value="1"/>
</dbReference>
<evidence type="ECO:0000256" key="1">
    <source>
        <dbReference type="ARBA" id="ARBA00001966"/>
    </source>
</evidence>
<dbReference type="PANTHER" id="PTHR43409">
    <property type="entry name" value="ANAEROBIC MAGNESIUM-PROTOPORPHYRIN IX MONOMETHYL ESTER CYCLASE-RELATED"/>
    <property type="match status" value="1"/>
</dbReference>
<dbReference type="InterPro" id="IPR006158">
    <property type="entry name" value="Cobalamin-bd"/>
</dbReference>
<protein>
    <submittedName>
        <fullName evidence="9">Radical SAM family protein</fullName>
    </submittedName>
</protein>
<dbReference type="InterPro" id="IPR034466">
    <property type="entry name" value="Methyltransferase_Class_B"/>
</dbReference>
<proteinExistence type="predicted"/>
<dbReference type="InterPro" id="IPR051198">
    <property type="entry name" value="BchE-like"/>
</dbReference>
<keyword evidence="7" id="KW-0411">Iron-sulfur</keyword>
<dbReference type="EMBL" id="FLUV01001455">
    <property type="protein sequence ID" value="SBW23034.1"/>
    <property type="molecule type" value="Genomic_DNA"/>
</dbReference>
<dbReference type="GO" id="GO:0051539">
    <property type="term" value="F:4 iron, 4 sulfur cluster binding"/>
    <property type="evidence" value="ECO:0007669"/>
    <property type="project" value="UniProtKB-KW"/>
</dbReference>
<dbReference type="InterPro" id="IPR006638">
    <property type="entry name" value="Elp3/MiaA/NifB-like_rSAM"/>
</dbReference>
<evidence type="ECO:0000256" key="2">
    <source>
        <dbReference type="ARBA" id="ARBA00022603"/>
    </source>
</evidence>
<dbReference type="Pfam" id="PF04055">
    <property type="entry name" value="Radical_SAM"/>
    <property type="match status" value="1"/>
</dbReference>
<dbReference type="PROSITE" id="PS51918">
    <property type="entry name" value="RADICAL_SAM"/>
    <property type="match status" value="1"/>
</dbReference>
<dbReference type="PANTHER" id="PTHR43409:SF7">
    <property type="entry name" value="BLL1977 PROTEIN"/>
    <property type="match status" value="1"/>
</dbReference>
<dbReference type="CDD" id="cd01335">
    <property type="entry name" value="Radical_SAM"/>
    <property type="match status" value="1"/>
</dbReference>
<dbReference type="GO" id="GO:0003824">
    <property type="term" value="F:catalytic activity"/>
    <property type="evidence" value="ECO:0007669"/>
    <property type="project" value="InterPro"/>
</dbReference>
<name>A0A1C3NZR8_9ACTN</name>
<keyword evidence="10" id="KW-1185">Reference proteome</keyword>
<dbReference type="GO" id="GO:0031419">
    <property type="term" value="F:cobalamin binding"/>
    <property type="evidence" value="ECO:0007669"/>
    <property type="project" value="InterPro"/>
</dbReference>
<gene>
    <name evidence="9" type="ORF">FDG2_3467</name>
</gene>
<dbReference type="AlphaFoldDB" id="A0A1C3NZR8"/>
<keyword evidence="6" id="KW-0408">Iron</keyword>
<dbReference type="SMART" id="SM00729">
    <property type="entry name" value="Elp3"/>
    <property type="match status" value="1"/>
</dbReference>
<reference evidence="10" key="1">
    <citation type="submission" date="2016-02" db="EMBL/GenBank/DDBJ databases">
        <authorList>
            <person name="Wibberg D."/>
        </authorList>
    </citation>
    <scope>NUCLEOTIDE SEQUENCE [LARGE SCALE GENOMIC DNA]</scope>
</reference>
<evidence type="ECO:0000256" key="3">
    <source>
        <dbReference type="ARBA" id="ARBA00022679"/>
    </source>
</evidence>
<evidence type="ECO:0000313" key="10">
    <source>
        <dbReference type="Proteomes" id="UP000199013"/>
    </source>
</evidence>
<dbReference type="InterPro" id="IPR058240">
    <property type="entry name" value="rSAM_sf"/>
</dbReference>
<sequence>METSASAAVAGADLSRPLDALFINAPLRDYSLRPRVNDFTLPVLGMGYIATYAKHQGFNVGVIDAEALGLGIDQTAQLINELSPRWAGFNLLAPTYEISAWIAATLDSSIDLMVGGHQAKAMPSETLSDPRFARVEALVLGEGETRVAELLKDKCYRIELPGVMWLDPILKTPVTGGGMGAGHHLAPDIDSLPFVDRTFLAQDPYRAGDGRLEANMVGARGCPYDCSFCGAAVSANPDITIRTRTPANIIEEMRELEMRYSVTAFRFVDDLFLGYERFIRRCMSAFTEAGIGYHYVWDATGRINILHRMTDPMLELLKLNGCREIALGVESGSERLLKYMGKRITPEMTRSVVHRLTEHGISVKGYFILGFPTETRDELDATVRLVYDLWKIADGQPGRFRASVFEFRPYPGTPEWQRLIATGQYEPQQLLDYTAVDLTENGVDEAMRGRDEFNFSVNIQFGEATVDEVRARLVELSRAQYERSRGAAA</sequence>
<dbReference type="Proteomes" id="UP000199013">
    <property type="component" value="Unassembled WGS sequence"/>
</dbReference>
<dbReference type="Pfam" id="PF02310">
    <property type="entry name" value="B12-binding"/>
    <property type="match status" value="1"/>
</dbReference>
<dbReference type="SFLD" id="SFLDS00029">
    <property type="entry name" value="Radical_SAM"/>
    <property type="match status" value="1"/>
</dbReference>
<evidence type="ECO:0000256" key="7">
    <source>
        <dbReference type="ARBA" id="ARBA00023014"/>
    </source>
</evidence>
<evidence type="ECO:0000256" key="6">
    <source>
        <dbReference type="ARBA" id="ARBA00023004"/>
    </source>
</evidence>
<keyword evidence="2" id="KW-0489">Methyltransferase</keyword>
<dbReference type="SUPFAM" id="SSF102114">
    <property type="entry name" value="Radical SAM enzymes"/>
    <property type="match status" value="1"/>
</dbReference>
<organism evidence="9 10">
    <name type="scientific">Candidatus Protofrankia californiensis</name>
    <dbReference type="NCBI Taxonomy" id="1839754"/>
    <lineage>
        <taxon>Bacteria</taxon>
        <taxon>Bacillati</taxon>
        <taxon>Actinomycetota</taxon>
        <taxon>Actinomycetes</taxon>
        <taxon>Frankiales</taxon>
        <taxon>Frankiaceae</taxon>
        <taxon>Protofrankia</taxon>
    </lineage>
</organism>
<keyword evidence="4" id="KW-0949">S-adenosyl-L-methionine</keyword>
<keyword evidence="3" id="KW-0808">Transferase</keyword>
<dbReference type="SFLD" id="SFLDG01123">
    <property type="entry name" value="methyltransferase_(Class_B)"/>
    <property type="match status" value="1"/>
</dbReference>
<dbReference type="InterPro" id="IPR023404">
    <property type="entry name" value="rSAM_horseshoe"/>
</dbReference>
<evidence type="ECO:0000256" key="4">
    <source>
        <dbReference type="ARBA" id="ARBA00022691"/>
    </source>
</evidence>
<evidence type="ECO:0000259" key="8">
    <source>
        <dbReference type="PROSITE" id="PS51918"/>
    </source>
</evidence>
<accession>A0A1C3NZR8</accession>
<dbReference type="Gene3D" id="3.80.30.20">
    <property type="entry name" value="tm_1862 like domain"/>
    <property type="match status" value="1"/>
</dbReference>